<dbReference type="Gene3D" id="1.10.357.140">
    <property type="entry name" value="UbiA prenyltransferase"/>
    <property type="match status" value="1"/>
</dbReference>
<keyword evidence="5 8" id="KW-0812">Transmembrane</keyword>
<evidence type="ECO:0000256" key="2">
    <source>
        <dbReference type="ARBA" id="ARBA00004141"/>
    </source>
</evidence>
<accession>A0A0C3FUJ1</accession>
<keyword evidence="6 8" id="KW-1133">Transmembrane helix</keyword>
<dbReference type="STRING" id="765440.A0A0C3FUJ1"/>
<feature type="transmembrane region" description="Helical" evidence="8">
    <location>
        <begin position="168"/>
        <end position="189"/>
    </location>
</feature>
<dbReference type="GO" id="GO:0006744">
    <property type="term" value="P:ubiquinone biosynthetic process"/>
    <property type="evidence" value="ECO:0007669"/>
    <property type="project" value="TreeGrafter"/>
</dbReference>
<keyword evidence="7 8" id="KW-0472">Membrane</keyword>
<dbReference type="Gene3D" id="1.20.120.1780">
    <property type="entry name" value="UbiA prenyltransferase"/>
    <property type="match status" value="1"/>
</dbReference>
<keyword evidence="4" id="KW-0808">Transferase</keyword>
<feature type="transmembrane region" description="Helical" evidence="8">
    <location>
        <begin position="145"/>
        <end position="162"/>
    </location>
</feature>
<dbReference type="GO" id="GO:0008412">
    <property type="term" value="F:4-hydroxybenzoate polyprenyltransferase activity"/>
    <property type="evidence" value="ECO:0007669"/>
    <property type="project" value="TreeGrafter"/>
</dbReference>
<dbReference type="InterPro" id="IPR030470">
    <property type="entry name" value="UbiA_prenylTrfase_CS"/>
</dbReference>
<evidence type="ECO:0000256" key="4">
    <source>
        <dbReference type="ARBA" id="ARBA00022679"/>
    </source>
</evidence>
<dbReference type="InParanoid" id="A0A0C3FUJ1"/>
<dbReference type="InterPro" id="IPR044878">
    <property type="entry name" value="UbiA_sf"/>
</dbReference>
<organism evidence="9 10">
    <name type="scientific">Piloderma croceum (strain F 1598)</name>
    <dbReference type="NCBI Taxonomy" id="765440"/>
    <lineage>
        <taxon>Eukaryota</taxon>
        <taxon>Fungi</taxon>
        <taxon>Dikarya</taxon>
        <taxon>Basidiomycota</taxon>
        <taxon>Agaricomycotina</taxon>
        <taxon>Agaricomycetes</taxon>
        <taxon>Agaricomycetidae</taxon>
        <taxon>Atheliales</taxon>
        <taxon>Atheliaceae</taxon>
        <taxon>Piloderma</taxon>
    </lineage>
</organism>
<dbReference type="OrthoDB" id="18170at2759"/>
<dbReference type="PANTHER" id="PTHR11048:SF28">
    <property type="entry name" value="4-HYDROXYBENZOATE POLYPRENYLTRANSFERASE, MITOCHONDRIAL"/>
    <property type="match status" value="1"/>
</dbReference>
<proteinExistence type="inferred from homology"/>
<evidence type="ECO:0000256" key="1">
    <source>
        <dbReference type="ARBA" id="ARBA00001946"/>
    </source>
</evidence>
<dbReference type="InterPro" id="IPR039653">
    <property type="entry name" value="Prenyltransferase"/>
</dbReference>
<evidence type="ECO:0000256" key="6">
    <source>
        <dbReference type="ARBA" id="ARBA00022989"/>
    </source>
</evidence>
<dbReference type="CDD" id="cd13959">
    <property type="entry name" value="PT_UbiA_COQ2"/>
    <property type="match status" value="1"/>
</dbReference>
<dbReference type="HOGENOM" id="CLU_034879_3_0_1"/>
<reference evidence="9 10" key="1">
    <citation type="submission" date="2014-04" db="EMBL/GenBank/DDBJ databases">
        <authorList>
            <consortium name="DOE Joint Genome Institute"/>
            <person name="Kuo A."/>
            <person name="Tarkka M."/>
            <person name="Buscot F."/>
            <person name="Kohler A."/>
            <person name="Nagy L.G."/>
            <person name="Floudas D."/>
            <person name="Copeland A."/>
            <person name="Barry K.W."/>
            <person name="Cichocki N."/>
            <person name="Veneault-Fourrey C."/>
            <person name="LaButti K."/>
            <person name="Lindquist E.A."/>
            <person name="Lipzen A."/>
            <person name="Lundell T."/>
            <person name="Morin E."/>
            <person name="Murat C."/>
            <person name="Sun H."/>
            <person name="Tunlid A."/>
            <person name="Henrissat B."/>
            <person name="Grigoriev I.V."/>
            <person name="Hibbett D.S."/>
            <person name="Martin F."/>
            <person name="Nordberg H.P."/>
            <person name="Cantor M.N."/>
            <person name="Hua S.X."/>
        </authorList>
    </citation>
    <scope>NUCLEOTIDE SEQUENCE [LARGE SCALE GENOMIC DNA]</scope>
    <source>
        <strain evidence="9 10">F 1598</strain>
    </source>
</reference>
<name>A0A0C3FUJ1_PILCF</name>
<evidence type="ECO:0000313" key="9">
    <source>
        <dbReference type="EMBL" id="KIM88070.1"/>
    </source>
</evidence>
<dbReference type="Pfam" id="PF01040">
    <property type="entry name" value="UbiA"/>
    <property type="match status" value="1"/>
</dbReference>
<evidence type="ECO:0000256" key="8">
    <source>
        <dbReference type="SAM" id="Phobius"/>
    </source>
</evidence>
<evidence type="ECO:0000256" key="3">
    <source>
        <dbReference type="ARBA" id="ARBA00005985"/>
    </source>
</evidence>
<feature type="transmembrane region" description="Helical" evidence="8">
    <location>
        <begin position="210"/>
        <end position="231"/>
    </location>
</feature>
<feature type="transmembrane region" description="Helical" evidence="8">
    <location>
        <begin position="107"/>
        <end position="133"/>
    </location>
</feature>
<gene>
    <name evidence="9" type="ORF">PILCRDRAFT_95692</name>
</gene>
<comment type="subcellular location">
    <subcellularLocation>
        <location evidence="2">Membrane</location>
        <topology evidence="2">Multi-pass membrane protein</topology>
    </subcellularLocation>
</comment>
<protein>
    <submittedName>
        <fullName evidence="9">Uncharacterized protein</fullName>
    </submittedName>
</protein>
<reference evidence="10" key="2">
    <citation type="submission" date="2015-01" db="EMBL/GenBank/DDBJ databases">
        <title>Evolutionary Origins and Diversification of the Mycorrhizal Mutualists.</title>
        <authorList>
            <consortium name="DOE Joint Genome Institute"/>
            <consortium name="Mycorrhizal Genomics Consortium"/>
            <person name="Kohler A."/>
            <person name="Kuo A."/>
            <person name="Nagy L.G."/>
            <person name="Floudas D."/>
            <person name="Copeland A."/>
            <person name="Barry K.W."/>
            <person name="Cichocki N."/>
            <person name="Veneault-Fourrey C."/>
            <person name="LaButti K."/>
            <person name="Lindquist E.A."/>
            <person name="Lipzen A."/>
            <person name="Lundell T."/>
            <person name="Morin E."/>
            <person name="Murat C."/>
            <person name="Riley R."/>
            <person name="Ohm R."/>
            <person name="Sun H."/>
            <person name="Tunlid A."/>
            <person name="Henrissat B."/>
            <person name="Grigoriev I.V."/>
            <person name="Hibbett D.S."/>
            <person name="Martin F."/>
        </authorList>
    </citation>
    <scope>NUCLEOTIDE SEQUENCE [LARGE SCALE GENOMIC DNA]</scope>
    <source>
        <strain evidence="10">F 1598</strain>
    </source>
</reference>
<dbReference type="GO" id="GO:0005743">
    <property type="term" value="C:mitochondrial inner membrane"/>
    <property type="evidence" value="ECO:0007669"/>
    <property type="project" value="TreeGrafter"/>
</dbReference>
<dbReference type="FunFam" id="1.20.120.1780:FF:000001">
    <property type="entry name" value="4-hydroxybenzoate octaprenyltransferase"/>
    <property type="match status" value="1"/>
</dbReference>
<comment type="similarity">
    <text evidence="3">Belongs to the UbiA prenyltransferase family.</text>
</comment>
<evidence type="ECO:0000313" key="10">
    <source>
        <dbReference type="Proteomes" id="UP000054166"/>
    </source>
</evidence>
<keyword evidence="10" id="KW-1185">Reference proteome</keyword>
<dbReference type="InterPro" id="IPR000537">
    <property type="entry name" value="UbiA_prenyltransferase"/>
</dbReference>
<dbReference type="AlphaFoldDB" id="A0A0C3FUJ1"/>
<sequence>MATMGRSPCDEQTTLIPRQNVRPYLELIRLEKPTGTILMFWPFAWGLTMAAYKRELTIDAYLLDLTKSLCAAFIVRSSACTVNDIFDRELDAGVERTKNRPLASGRISILAAVAYLIMQYVIGIAMFMTFAVYPLLKRVTHWPQAWLGFSMNFGFVVAWTATTDSIDWNVNATMMSACWWYVPHTIYACQDKKDDVKMGIHSTALLFGYWIRPLLVACAVTFVVMLTWAGILNDQGHAYFILSVGGTAVHLVWQFSTVDLEEPSSCWINFQRNGHLGWTVWGGMMLDYLVRIEVPNTEFLRPPF</sequence>
<dbReference type="PANTHER" id="PTHR11048">
    <property type="entry name" value="PRENYLTRANSFERASES"/>
    <property type="match status" value="1"/>
</dbReference>
<dbReference type="Proteomes" id="UP000054166">
    <property type="component" value="Unassembled WGS sequence"/>
</dbReference>
<comment type="cofactor">
    <cofactor evidence="1">
        <name>Mg(2+)</name>
        <dbReference type="ChEBI" id="CHEBI:18420"/>
    </cofactor>
</comment>
<dbReference type="EMBL" id="KN832978">
    <property type="protein sequence ID" value="KIM88070.1"/>
    <property type="molecule type" value="Genomic_DNA"/>
</dbReference>
<dbReference type="PROSITE" id="PS00943">
    <property type="entry name" value="UBIA"/>
    <property type="match status" value="1"/>
</dbReference>
<evidence type="ECO:0000256" key="5">
    <source>
        <dbReference type="ARBA" id="ARBA00022692"/>
    </source>
</evidence>
<evidence type="ECO:0000256" key="7">
    <source>
        <dbReference type="ARBA" id="ARBA00023136"/>
    </source>
</evidence>